<evidence type="ECO:0000256" key="1">
    <source>
        <dbReference type="SAM" id="Phobius"/>
    </source>
</evidence>
<accession>A0A5P8MA64</accession>
<organism evidence="2 3">
    <name type="scientific">Schleiferilactobacillus harbinensis</name>
    <dbReference type="NCBI Taxonomy" id="304207"/>
    <lineage>
        <taxon>Bacteria</taxon>
        <taxon>Bacillati</taxon>
        <taxon>Bacillota</taxon>
        <taxon>Bacilli</taxon>
        <taxon>Lactobacillales</taxon>
        <taxon>Lactobacillaceae</taxon>
        <taxon>Schleiferilactobacillus</taxon>
    </lineage>
</organism>
<feature type="transmembrane region" description="Helical" evidence="1">
    <location>
        <begin position="41"/>
        <end position="67"/>
    </location>
</feature>
<dbReference type="EMBL" id="CP045143">
    <property type="protein sequence ID" value="QFR25095.1"/>
    <property type="molecule type" value="Genomic_DNA"/>
</dbReference>
<dbReference type="Gene3D" id="3.30.70.270">
    <property type="match status" value="1"/>
</dbReference>
<protein>
    <submittedName>
        <fullName evidence="2">GGDEF domain-containing protein</fullName>
    </submittedName>
</protein>
<keyword evidence="1" id="KW-1133">Transmembrane helix</keyword>
<name>A0A5P8MA64_9LACO</name>
<proteinExistence type="predicted"/>
<dbReference type="KEGG" id="lhb:D1010_17825"/>
<reference evidence="2 3" key="1">
    <citation type="submission" date="2019-10" db="EMBL/GenBank/DDBJ databases">
        <title>The completed genome of Lactobacillus harbinensis M1.</title>
        <authorList>
            <person name="Zheng Y."/>
        </authorList>
    </citation>
    <scope>NUCLEOTIDE SEQUENCE [LARGE SCALE GENOMIC DNA]</scope>
    <source>
        <strain evidence="2 3">M1</strain>
    </source>
</reference>
<dbReference type="SUPFAM" id="SSF55073">
    <property type="entry name" value="Nucleotide cyclase"/>
    <property type="match status" value="1"/>
</dbReference>
<dbReference type="Proteomes" id="UP000326779">
    <property type="component" value="Chromosome"/>
</dbReference>
<dbReference type="AlphaFoldDB" id="A0A5P8MA64"/>
<feature type="transmembrane region" description="Helical" evidence="1">
    <location>
        <begin position="88"/>
        <end position="108"/>
    </location>
</feature>
<keyword evidence="1" id="KW-0472">Membrane</keyword>
<feature type="transmembrane region" description="Helical" evidence="1">
    <location>
        <begin position="12"/>
        <end position="35"/>
    </location>
</feature>
<sequence>MKPQRLNLKTDLYLLGFLALFAVTALFMGFTSTHILLNTIYLGIALLLVALTYFLGLMFGLVANMVFIFGQGTIMVYQNVLADQTVSLVMIFWLLMPLALSVVFHGVAQTTLQLQTEITHLAESQDQYSAFDEATHLRTTVAYYEDAGVFLETSRRFSIPVSTIAIRLRYLGELRQLLSRAQFAALIRTASRTLDHATRDNDVVYYVNQTTPTWAVLLYTDKAGAQIAANRIRTSFAAQLAQQPDMPDVDVSLIIGIASSAPAAVKTPAELMHAALKETEYDV</sequence>
<gene>
    <name evidence="2" type="ORF">D1010_17825</name>
</gene>
<keyword evidence="1" id="KW-0812">Transmembrane</keyword>
<dbReference type="InterPro" id="IPR043128">
    <property type="entry name" value="Rev_trsase/Diguanyl_cyclase"/>
</dbReference>
<evidence type="ECO:0000313" key="2">
    <source>
        <dbReference type="EMBL" id="QFR25095.1"/>
    </source>
</evidence>
<dbReference type="InterPro" id="IPR029787">
    <property type="entry name" value="Nucleotide_cyclase"/>
</dbReference>
<dbReference type="RefSeq" id="WP_152261722.1">
    <property type="nucleotide sequence ID" value="NZ_CP045143.1"/>
</dbReference>
<evidence type="ECO:0000313" key="3">
    <source>
        <dbReference type="Proteomes" id="UP000326779"/>
    </source>
</evidence>